<name>A0A939BUY6_9ACTN</name>
<keyword evidence="2" id="KW-1133">Transmembrane helix</keyword>
<reference evidence="4" key="1">
    <citation type="submission" date="2021-01" db="EMBL/GenBank/DDBJ databases">
        <title>Novel species in genus Nocardioides.</title>
        <authorList>
            <person name="Zhang G."/>
        </authorList>
    </citation>
    <scope>NUCLEOTIDE SEQUENCE</scope>
    <source>
        <strain evidence="4">Zg-536</strain>
    </source>
</reference>
<gene>
    <name evidence="4" type="ORF">JK386_05600</name>
</gene>
<dbReference type="RefSeq" id="WP_205290664.1">
    <property type="nucleotide sequence ID" value="NZ_CP074406.1"/>
</dbReference>
<sequence length="502" mass="52547">MTWERLDRRMLLVHPVKELIRFAPALIAVLVAGSSRGFGGWSLIGVAAPITLGVVRYLTTTYRITADRVELRRGLLHRHQLSAPIDRVRTVDLTASPVHRLLGLATVVIGTGSAVGDEERLELDALSRDQAAALRERLLRAAGAAQAPEPTAPWPAPDGAITTPPAPTAPGAAAAPEVVLARFSASWLWYAPFSGALLVVLGASAGVLNEVAEFLELRVREPHLGNVSSLPLVALALAVLLLAVLVSVVGYALVNGGFVLARQGATWHLRRGLLTRRETSIDTARLAGVRLGEPAALRAVRGRRLTAIVTGLTGAHESSTVLLPPVPATVALEVMAGVLGNAEPVVGPLATHGRTARTRRFTRAGLAALPVAVGIAAAVVLLDAGPWLLLAAVAVLVLAVLLAADRWRALGHAHLAGHVVMRSGSVRRGRDVLEDSHVIGWNLDATWFQRRAGLVTLSATTAGGGGRIHVPDVPVPAALALAEAATPGLLTPFLVENQASTE</sequence>
<feature type="domain" description="YdbS-like PH" evidence="3">
    <location>
        <begin position="418"/>
        <end position="483"/>
    </location>
</feature>
<feature type="region of interest" description="Disordered" evidence="1">
    <location>
        <begin position="144"/>
        <end position="165"/>
    </location>
</feature>
<keyword evidence="5" id="KW-1185">Reference proteome</keyword>
<dbReference type="PIRSF" id="PIRSF026631">
    <property type="entry name" value="UCP026631"/>
    <property type="match status" value="1"/>
</dbReference>
<comment type="caution">
    <text evidence="4">The sequence shown here is derived from an EMBL/GenBank/DDBJ whole genome shotgun (WGS) entry which is preliminary data.</text>
</comment>
<dbReference type="Proteomes" id="UP000663791">
    <property type="component" value="Unassembled WGS sequence"/>
</dbReference>
<organism evidence="4 5">
    <name type="scientific">Nocardioides faecalis</name>
    <dbReference type="NCBI Taxonomy" id="2803858"/>
    <lineage>
        <taxon>Bacteria</taxon>
        <taxon>Bacillati</taxon>
        <taxon>Actinomycetota</taxon>
        <taxon>Actinomycetes</taxon>
        <taxon>Propionibacteriales</taxon>
        <taxon>Nocardioidaceae</taxon>
        <taxon>Nocardioides</taxon>
    </lineage>
</organism>
<feature type="transmembrane region" description="Helical" evidence="2">
    <location>
        <begin position="38"/>
        <end position="58"/>
    </location>
</feature>
<feature type="transmembrane region" description="Helical" evidence="2">
    <location>
        <begin position="187"/>
        <end position="208"/>
    </location>
</feature>
<dbReference type="Pfam" id="PF03703">
    <property type="entry name" value="bPH_2"/>
    <property type="match status" value="2"/>
</dbReference>
<keyword evidence="2" id="KW-0812">Transmembrane</keyword>
<dbReference type="InterPro" id="IPR005182">
    <property type="entry name" value="YdbS-like_PH"/>
</dbReference>
<dbReference type="PANTHER" id="PTHR34473:SF2">
    <property type="entry name" value="UPF0699 TRANSMEMBRANE PROTEIN YDBT"/>
    <property type="match status" value="1"/>
</dbReference>
<proteinExistence type="predicted"/>
<feature type="transmembrane region" description="Helical" evidence="2">
    <location>
        <begin position="228"/>
        <end position="254"/>
    </location>
</feature>
<evidence type="ECO:0000259" key="3">
    <source>
        <dbReference type="Pfam" id="PF03703"/>
    </source>
</evidence>
<keyword evidence="2" id="KW-0472">Membrane</keyword>
<evidence type="ECO:0000256" key="2">
    <source>
        <dbReference type="SAM" id="Phobius"/>
    </source>
</evidence>
<dbReference type="InterPro" id="IPR014529">
    <property type="entry name" value="UCP026631"/>
</dbReference>
<evidence type="ECO:0000313" key="5">
    <source>
        <dbReference type="Proteomes" id="UP000663791"/>
    </source>
</evidence>
<protein>
    <submittedName>
        <fullName evidence="4">PH domain-containing protein</fullName>
    </submittedName>
</protein>
<accession>A0A939BUY6</accession>
<evidence type="ECO:0000313" key="4">
    <source>
        <dbReference type="EMBL" id="MBM9459371.1"/>
    </source>
</evidence>
<dbReference type="EMBL" id="JAERTX010000004">
    <property type="protein sequence ID" value="MBM9459371.1"/>
    <property type="molecule type" value="Genomic_DNA"/>
</dbReference>
<evidence type="ECO:0000256" key="1">
    <source>
        <dbReference type="SAM" id="MobiDB-lite"/>
    </source>
</evidence>
<dbReference type="AlphaFoldDB" id="A0A939BUY6"/>
<dbReference type="PANTHER" id="PTHR34473">
    <property type="entry name" value="UPF0699 TRANSMEMBRANE PROTEIN YDBS"/>
    <property type="match status" value="1"/>
</dbReference>
<feature type="domain" description="YdbS-like PH" evidence="3">
    <location>
        <begin position="57"/>
        <end position="138"/>
    </location>
</feature>
<feature type="transmembrane region" description="Helical" evidence="2">
    <location>
        <begin position="364"/>
        <end position="381"/>
    </location>
</feature>
<feature type="transmembrane region" description="Helical" evidence="2">
    <location>
        <begin position="387"/>
        <end position="404"/>
    </location>
</feature>